<protein>
    <submittedName>
        <fullName evidence="2">Sn1-specific diacylglycerol lipase alpha isoform x2</fullName>
    </submittedName>
</protein>
<reference evidence="2" key="2">
    <citation type="journal article" date="2017" name="J. Med. Entomol.">
        <title>Transcriptome Analysis of the Triatoma infestans (Hemiptera: Reduviidae) Integument.</title>
        <authorList>
            <person name="Calderon-Fernandez G.M."/>
            <person name="Moriconi D.E."/>
            <person name="Dulbecco A.B."/>
            <person name="Juarez M.P."/>
        </authorList>
    </citation>
    <scope>NUCLEOTIDE SEQUENCE</scope>
    <source>
        <strain evidence="2">Int1</strain>
        <tissue evidence="2">Integument</tissue>
    </source>
</reference>
<organism evidence="2">
    <name type="scientific">Triatoma infestans</name>
    <name type="common">Assassin bug</name>
    <dbReference type="NCBI Taxonomy" id="30076"/>
    <lineage>
        <taxon>Eukaryota</taxon>
        <taxon>Metazoa</taxon>
        <taxon>Ecdysozoa</taxon>
        <taxon>Arthropoda</taxon>
        <taxon>Hexapoda</taxon>
        <taxon>Insecta</taxon>
        <taxon>Pterygota</taxon>
        <taxon>Neoptera</taxon>
        <taxon>Paraneoptera</taxon>
        <taxon>Hemiptera</taxon>
        <taxon>Heteroptera</taxon>
        <taxon>Panheteroptera</taxon>
        <taxon>Cimicomorpha</taxon>
        <taxon>Reduviidae</taxon>
        <taxon>Triatominae</taxon>
        <taxon>Triatoma</taxon>
    </lineage>
</organism>
<proteinExistence type="predicted"/>
<reference evidence="2" key="1">
    <citation type="submission" date="2016-04" db="EMBL/GenBank/DDBJ databases">
        <authorList>
            <person name="Calderon-Fernandez G.M.Sr."/>
        </authorList>
    </citation>
    <scope>NUCLEOTIDE SEQUENCE</scope>
    <source>
        <strain evidence="2">Int1</strain>
        <tissue evidence="2">Integument</tissue>
    </source>
</reference>
<feature type="region of interest" description="Disordered" evidence="1">
    <location>
        <begin position="79"/>
        <end position="109"/>
    </location>
</feature>
<evidence type="ECO:0000313" key="2">
    <source>
        <dbReference type="EMBL" id="JAR96268.1"/>
    </source>
</evidence>
<dbReference type="EMBL" id="GEMB01007100">
    <property type="protein sequence ID" value="JAR96268.1"/>
    <property type="molecule type" value="Transcribed_RNA"/>
</dbReference>
<dbReference type="AlphaFoldDB" id="A0A170V1E4"/>
<feature type="compositionally biased region" description="Basic residues" evidence="1">
    <location>
        <begin position="145"/>
        <end position="157"/>
    </location>
</feature>
<accession>A0A170V1E4</accession>
<sequence length="157" mass="16590">MGPAKPQRMINNNNNSSAAPSEMEHCKLLAGSSTSTTPPPPPHRLCLETSFTSHSIADSNGAATTTNGAVNDSNHLPWEFVSLVPSPPSQERRSDGNGSSEPIHDDWFGLAPLATPESFSEVSSISSRASSMVFGHSKTPDSGRLKRKAKGGHANIK</sequence>
<feature type="region of interest" description="Disordered" evidence="1">
    <location>
        <begin position="124"/>
        <end position="157"/>
    </location>
</feature>
<evidence type="ECO:0000256" key="1">
    <source>
        <dbReference type="SAM" id="MobiDB-lite"/>
    </source>
</evidence>
<name>A0A170V1E4_TRIIF</name>
<feature type="non-terminal residue" evidence="2">
    <location>
        <position position="157"/>
    </location>
</feature>
<feature type="region of interest" description="Disordered" evidence="1">
    <location>
        <begin position="1"/>
        <end position="47"/>
    </location>
</feature>